<sequence length="363" mass="39847">MAANSTATGKPVTDDVRIREIKELVPPAHVFREYPASGRAAQTTYVARQAIHRVLHGADDRLLVVIGPCSIHDYDAAMEYAKRLAREADKYADDLIVVMRVYFEKPRTTVGWKGLINDPRMDNTFRINEGIRLARRILLEINELGLPCATEFLDTITPQYTADLIAWGAIGARTTESQVHRELASGLSCPVGFKNGTDGNMRIAVDAIRSANSPHHFLSVTKSGHTAIVSTMGNEDCHVILRGGKEPNYDAASVDAACQEIAKAGLAARLMVDFSHGNSRKQYKLQMEVCDSVAAQLAAGEERIMGVMVESHLVEGRQDLSPEKPLTYGQSITDACIHWDDSLLVLERLAAGVRARRLVEASQ</sequence>
<evidence type="ECO:0000256" key="8">
    <source>
        <dbReference type="PIRNR" id="PIRNR001361"/>
    </source>
</evidence>
<evidence type="ECO:0000256" key="6">
    <source>
        <dbReference type="ARBA" id="ARBA00023141"/>
    </source>
</evidence>
<comment type="function">
    <text evidence="1 8">Stereospecific condensation of phosphoenolpyruvate (PEP) and D-erythrose-4-phosphate (E4P) giving rise to 3-deoxy-D-arabino-heptulosonate-7-phosphate (DAHP).</text>
</comment>
<name>A0ABZ2XL55_9RHOO</name>
<evidence type="ECO:0000259" key="9">
    <source>
        <dbReference type="Pfam" id="PF00793"/>
    </source>
</evidence>
<dbReference type="RefSeq" id="WP_341744288.1">
    <property type="nucleotide sequence ID" value="NZ_CP151406.1"/>
</dbReference>
<evidence type="ECO:0000256" key="7">
    <source>
        <dbReference type="ARBA" id="ARBA00047508"/>
    </source>
</evidence>
<dbReference type="NCBIfam" id="NF006723">
    <property type="entry name" value="PRK09261.1-1"/>
    <property type="match status" value="1"/>
</dbReference>
<dbReference type="Gene3D" id="3.20.20.70">
    <property type="entry name" value="Aldolase class I"/>
    <property type="match status" value="1"/>
</dbReference>
<reference evidence="10 11" key="1">
    <citation type="submission" date="2024-04" db="EMBL/GenBank/DDBJ databases">
        <title>Dissimilatory iodate-reducing microorganisms contribute to the enrichment of iodine in groundwater.</title>
        <authorList>
            <person name="Jiang Z."/>
        </authorList>
    </citation>
    <scope>NUCLEOTIDE SEQUENCE [LARGE SCALE GENOMIC DNA]</scope>
    <source>
        <strain evidence="10 11">NCP973</strain>
    </source>
</reference>
<keyword evidence="11" id="KW-1185">Reference proteome</keyword>
<dbReference type="SUPFAM" id="SSF51569">
    <property type="entry name" value="Aldolase"/>
    <property type="match status" value="1"/>
</dbReference>
<evidence type="ECO:0000256" key="3">
    <source>
        <dbReference type="ARBA" id="ARBA00007985"/>
    </source>
</evidence>
<dbReference type="PIRSF" id="PIRSF001361">
    <property type="entry name" value="DAHP_synthase"/>
    <property type="match status" value="1"/>
</dbReference>
<accession>A0ABZ2XL55</accession>
<dbReference type="InterPro" id="IPR006218">
    <property type="entry name" value="DAHP1/KDSA"/>
</dbReference>
<organism evidence="10 11">
    <name type="scientific">Azonexus hydrophilus</name>
    <dbReference type="NCBI Taxonomy" id="418702"/>
    <lineage>
        <taxon>Bacteria</taxon>
        <taxon>Pseudomonadati</taxon>
        <taxon>Pseudomonadota</taxon>
        <taxon>Betaproteobacteria</taxon>
        <taxon>Rhodocyclales</taxon>
        <taxon>Azonexaceae</taxon>
        <taxon>Azonexus</taxon>
    </lineage>
</organism>
<dbReference type="NCBIfam" id="NF009395">
    <property type="entry name" value="PRK12755.1"/>
    <property type="match status" value="1"/>
</dbReference>
<evidence type="ECO:0000313" key="10">
    <source>
        <dbReference type="EMBL" id="WZJ22627.1"/>
    </source>
</evidence>
<dbReference type="Proteomes" id="UP001479520">
    <property type="component" value="Chromosome"/>
</dbReference>
<protein>
    <recommendedName>
        <fullName evidence="8">Phospho-2-dehydro-3-deoxyheptonate aldolase</fullName>
        <ecNumber evidence="8">2.5.1.54</ecNumber>
    </recommendedName>
</protein>
<dbReference type="EMBL" id="CP151406">
    <property type="protein sequence ID" value="WZJ22627.1"/>
    <property type="molecule type" value="Genomic_DNA"/>
</dbReference>
<comment type="similarity">
    <text evidence="3 8">Belongs to the class-I DAHP synthase family.</text>
</comment>
<dbReference type="EC" id="2.5.1.54" evidence="8"/>
<dbReference type="PANTHER" id="PTHR21225:SF12">
    <property type="entry name" value="PHOSPHO-2-DEHYDRO-3-DEOXYHEPTONATE ALDOLASE, TYROSINE-INHIBITED"/>
    <property type="match status" value="1"/>
</dbReference>
<keyword evidence="6 8" id="KW-0057">Aromatic amino acid biosynthesis</keyword>
<evidence type="ECO:0000256" key="4">
    <source>
        <dbReference type="ARBA" id="ARBA00022605"/>
    </source>
</evidence>
<dbReference type="PANTHER" id="PTHR21225">
    <property type="entry name" value="PHOSPHO-2-DEHYDRO-3-DEOXYHEPTONATE ALDOLASE DAHP SYNTHETASE"/>
    <property type="match status" value="1"/>
</dbReference>
<feature type="domain" description="DAHP synthetase I/KDSA" evidence="9">
    <location>
        <begin position="53"/>
        <end position="345"/>
    </location>
</feature>
<dbReference type="InterPro" id="IPR013785">
    <property type="entry name" value="Aldolase_TIM"/>
</dbReference>
<comment type="pathway">
    <text evidence="2 8">Metabolic intermediate biosynthesis; chorismate biosynthesis; chorismate from D-erythrose 4-phosphate and phosphoenolpyruvate: step 1/7.</text>
</comment>
<gene>
    <name evidence="10" type="primary">aroG</name>
    <name evidence="10" type="ORF">AADV58_05615</name>
</gene>
<dbReference type="NCBIfam" id="TIGR00034">
    <property type="entry name" value="aroFGH"/>
    <property type="match status" value="1"/>
</dbReference>
<evidence type="ECO:0000256" key="2">
    <source>
        <dbReference type="ARBA" id="ARBA00004688"/>
    </source>
</evidence>
<evidence type="ECO:0000256" key="5">
    <source>
        <dbReference type="ARBA" id="ARBA00022679"/>
    </source>
</evidence>
<dbReference type="Pfam" id="PF00793">
    <property type="entry name" value="DAHP_synth_1"/>
    <property type="match status" value="1"/>
</dbReference>
<dbReference type="InterPro" id="IPR006219">
    <property type="entry name" value="DAHP_synth_1"/>
</dbReference>
<evidence type="ECO:0000313" key="11">
    <source>
        <dbReference type="Proteomes" id="UP001479520"/>
    </source>
</evidence>
<dbReference type="GO" id="GO:0003849">
    <property type="term" value="F:3-deoxy-7-phosphoheptulonate synthase activity"/>
    <property type="evidence" value="ECO:0007669"/>
    <property type="project" value="UniProtKB-EC"/>
</dbReference>
<keyword evidence="4 8" id="KW-0028">Amino-acid biosynthesis</keyword>
<comment type="catalytic activity">
    <reaction evidence="7 8">
        <text>D-erythrose 4-phosphate + phosphoenolpyruvate + H2O = 7-phospho-2-dehydro-3-deoxy-D-arabino-heptonate + phosphate</text>
        <dbReference type="Rhea" id="RHEA:14717"/>
        <dbReference type="ChEBI" id="CHEBI:15377"/>
        <dbReference type="ChEBI" id="CHEBI:16897"/>
        <dbReference type="ChEBI" id="CHEBI:43474"/>
        <dbReference type="ChEBI" id="CHEBI:58394"/>
        <dbReference type="ChEBI" id="CHEBI:58702"/>
        <dbReference type="EC" id="2.5.1.54"/>
    </reaction>
</comment>
<proteinExistence type="inferred from homology"/>
<evidence type="ECO:0000256" key="1">
    <source>
        <dbReference type="ARBA" id="ARBA00003726"/>
    </source>
</evidence>
<keyword evidence="5 8" id="KW-0808">Transferase</keyword>
<dbReference type="NCBIfam" id="NF009396">
    <property type="entry name" value="PRK12756.1"/>
    <property type="match status" value="1"/>
</dbReference>